<comment type="caution">
    <text evidence="1">The sequence shown here is derived from an EMBL/GenBank/DDBJ whole genome shotgun (WGS) entry which is preliminary data.</text>
</comment>
<name>A0ABS9BN17_9BACT</name>
<proteinExistence type="predicted"/>
<reference evidence="1 2" key="1">
    <citation type="submission" date="2022-01" db="EMBL/GenBank/DDBJ databases">
        <title>Flavihumibacter sp. nov., isolated from sediment of a river.</title>
        <authorList>
            <person name="Liu H."/>
        </authorList>
    </citation>
    <scope>NUCLEOTIDE SEQUENCE [LARGE SCALE GENOMIC DNA]</scope>
    <source>
        <strain evidence="1 2">RY-1</strain>
    </source>
</reference>
<organism evidence="1 2">
    <name type="scientific">Flavihumibacter fluminis</name>
    <dbReference type="NCBI Taxonomy" id="2909236"/>
    <lineage>
        <taxon>Bacteria</taxon>
        <taxon>Pseudomonadati</taxon>
        <taxon>Bacteroidota</taxon>
        <taxon>Chitinophagia</taxon>
        <taxon>Chitinophagales</taxon>
        <taxon>Chitinophagaceae</taxon>
        <taxon>Flavihumibacter</taxon>
    </lineage>
</organism>
<evidence type="ECO:0000313" key="2">
    <source>
        <dbReference type="Proteomes" id="UP001200145"/>
    </source>
</evidence>
<protein>
    <recommendedName>
        <fullName evidence="3">WD40 repeat protein</fullName>
    </recommendedName>
</protein>
<dbReference type="RefSeq" id="WP_234867848.1">
    <property type="nucleotide sequence ID" value="NZ_JAKEVY010000005.1"/>
</dbReference>
<evidence type="ECO:0000313" key="1">
    <source>
        <dbReference type="EMBL" id="MCF1716565.1"/>
    </source>
</evidence>
<dbReference type="SUPFAM" id="SSF82171">
    <property type="entry name" value="DPP6 N-terminal domain-like"/>
    <property type="match status" value="1"/>
</dbReference>
<keyword evidence="2" id="KW-1185">Reference proteome</keyword>
<evidence type="ECO:0008006" key="3">
    <source>
        <dbReference type="Google" id="ProtNLM"/>
    </source>
</evidence>
<dbReference type="Gene3D" id="2.120.10.30">
    <property type="entry name" value="TolB, C-terminal domain"/>
    <property type="match status" value="1"/>
</dbReference>
<accession>A0ABS9BN17</accession>
<dbReference type="Gene3D" id="2.40.160.50">
    <property type="entry name" value="membrane protein fhac: a member of the omp85/tpsb transporter family"/>
    <property type="match status" value="1"/>
</dbReference>
<dbReference type="Proteomes" id="UP001200145">
    <property type="component" value="Unassembled WGS sequence"/>
</dbReference>
<dbReference type="InterPro" id="IPR011042">
    <property type="entry name" value="6-blade_b-propeller_TolB-like"/>
</dbReference>
<dbReference type="EMBL" id="JAKEVY010000005">
    <property type="protein sequence ID" value="MCF1716565.1"/>
    <property type="molecule type" value="Genomic_DNA"/>
</dbReference>
<gene>
    <name evidence="1" type="ORF">L0U88_18125</name>
</gene>
<sequence>MQFPKNHLYLRVSTRLALLILLLWNGISPLSAQVNTVEFGKNRVQYKKFKWQYYQTENFNTYYSQQGEPIAKIVAQLAEKELSEVETFMEYGLQRRANIVMYNSYNDMQQTNIGLSTDIQINGGNTKLVNNKVIVYYTSDHNNLRIQVRQGIAKILLDNILFGDDLGEFAANQALLDLPKWMTDGFVAYAAENWSTQLDDQLKSAMLSGRYRNFYQFAFEQPDLAGHAFWRYIEEIYKKDNTKYFLYLARLYRNLNGASNRIAKKKFKEVLSDFMSYNEDKYYKDIRGRRNNPKGTMSVVEEVNKNLDYYNFTPNPVARSQAYAVVEFKKGLQCVLFYEDYVTKKVLLKNGVRNIEAKQDPHYPLLAWNGKGNKLLVVYSTEGKIRMFTYDIFSRIKRDKLVLDQFEQIQDIKFMNDDNTLLLSAVKNGQSDIFTFKIDRERVEQVTNDVYDDLDPSFVSFPNKMGILYASNRPSANAPSADTVLPSNYRYNIFLVDNFNKSEFKQISQLSNLKYGNARYPTQYNTNHFTFAADENGINNRYAGFFSTTRAGVDTIYQVGDDILRNPDYRDLDSLLKFYDKTEPDTIYTFSITNDSAYVFPITNYQSGLKETKSAGDNDIVSEVRQEGELKFLYKLKVDENTLRKRNINPRPTDFRKRTVDQLRLARGIPAQIRPTAPVDTARKVPTIEFESEFDDEPVDSAAIARNRQKRLEEEAPTVLKKAGRFDYTWKFSVDQVTGSLFNNDVLVTRYEPFTGSLPVTNSANNGFNGMFKVTVYDMMEDLRFTGMFRSPLINTAGQGFPINVGQPNIFIPGSQSLFNSGSEYLARVDYLKHRFDYSALYYRRTDVGSANLGGGIFGPAKLFTNLYQLGIRYPFDKIRSLRINAGVRSDKVVIKAISDPPQTLTIDDSKQTYGLLRLEYVHDNTVQKTLNILNGLRYKAYIDYNTQLANTNKTIAGRNTFNLGWDARYYYPIFQNFIWAGRVAADFSWGDKKIVYYLGGQDGWLFPKANNEVQPQDPDYAFQALAVNMRGHRQNITNGNNAVVINSEFRFPVFTTLLKRPINNAFLRNFQLVQFVDLGTAWNGSYNGIQRPSRVYQEGNVLVKIKAGGVGPFVGGYGFGARSTLLGYFLRLDTGWEMNGVFKGKPIWHFAMGIDF</sequence>